<reference evidence="2" key="1">
    <citation type="journal article" date="2023" name="G3 (Bethesda)">
        <title>Genome assembly and association tests identify interacting loci associated with vigor, precocity, and sex in interspecific pistachio rootstocks.</title>
        <authorList>
            <person name="Palmer W."/>
            <person name="Jacygrad E."/>
            <person name="Sagayaradj S."/>
            <person name="Cavanaugh K."/>
            <person name="Han R."/>
            <person name="Bertier L."/>
            <person name="Beede B."/>
            <person name="Kafkas S."/>
            <person name="Golino D."/>
            <person name="Preece J."/>
            <person name="Michelmore R."/>
        </authorList>
    </citation>
    <scope>NUCLEOTIDE SEQUENCE [LARGE SCALE GENOMIC DNA]</scope>
</reference>
<protein>
    <submittedName>
        <fullName evidence="1">Uncharacterized protein</fullName>
    </submittedName>
</protein>
<dbReference type="EMBL" id="CM047901">
    <property type="protein sequence ID" value="KAJ0096779.1"/>
    <property type="molecule type" value="Genomic_DNA"/>
</dbReference>
<sequence>MGILCEDVVVISQAEKPGDSIVITVNCPDKTGLGCDLCRIILLFGLSTCRGGTTADWWYVGVILFELIVGIPPFNAEHPQQIFDNIPNRKIPWPTVPDEMSAEAQDLIDQLLTKDPHQRLGAGGASEVKQHIFFKDINWDALARQRVAAFTKVSYFVIALLLSANSNAREGRVMIFNLVEAAQEFLSEIVPVGQSNESVSFATYSC</sequence>
<comment type="caution">
    <text evidence="1">The sequence shown here is derived from an EMBL/GenBank/DDBJ whole genome shotgun (WGS) entry which is preliminary data.</text>
</comment>
<gene>
    <name evidence="1" type="ORF">Patl1_28067</name>
</gene>
<evidence type="ECO:0000313" key="1">
    <source>
        <dbReference type="EMBL" id="KAJ0096779.1"/>
    </source>
</evidence>
<dbReference type="Proteomes" id="UP001164250">
    <property type="component" value="Chromosome 5"/>
</dbReference>
<name>A0ACC1BCV0_9ROSI</name>
<organism evidence="1 2">
    <name type="scientific">Pistacia atlantica</name>
    <dbReference type="NCBI Taxonomy" id="434234"/>
    <lineage>
        <taxon>Eukaryota</taxon>
        <taxon>Viridiplantae</taxon>
        <taxon>Streptophyta</taxon>
        <taxon>Embryophyta</taxon>
        <taxon>Tracheophyta</taxon>
        <taxon>Spermatophyta</taxon>
        <taxon>Magnoliopsida</taxon>
        <taxon>eudicotyledons</taxon>
        <taxon>Gunneridae</taxon>
        <taxon>Pentapetalae</taxon>
        <taxon>rosids</taxon>
        <taxon>malvids</taxon>
        <taxon>Sapindales</taxon>
        <taxon>Anacardiaceae</taxon>
        <taxon>Pistacia</taxon>
    </lineage>
</organism>
<proteinExistence type="predicted"/>
<keyword evidence="2" id="KW-1185">Reference proteome</keyword>
<evidence type="ECO:0000313" key="2">
    <source>
        <dbReference type="Proteomes" id="UP001164250"/>
    </source>
</evidence>
<accession>A0ACC1BCV0</accession>